<proteinExistence type="inferred from homology"/>
<evidence type="ECO:0000259" key="11">
    <source>
        <dbReference type="Pfam" id="PF01545"/>
    </source>
</evidence>
<dbReference type="STRING" id="7217.A0A0P8XGI2"/>
<comment type="subcellular location">
    <subcellularLocation>
        <location evidence="1">Membrane</location>
        <topology evidence="1">Multi-pass membrane protein</topology>
    </subcellularLocation>
</comment>
<dbReference type="Proteomes" id="UP000007801">
    <property type="component" value="Unassembled WGS sequence"/>
</dbReference>
<dbReference type="InterPro" id="IPR058533">
    <property type="entry name" value="Cation_efflux_TM"/>
</dbReference>
<dbReference type="GO" id="GO:0005886">
    <property type="term" value="C:plasma membrane"/>
    <property type="evidence" value="ECO:0007669"/>
    <property type="project" value="TreeGrafter"/>
</dbReference>
<feature type="transmembrane region" description="Helical" evidence="10">
    <location>
        <begin position="491"/>
        <end position="512"/>
    </location>
</feature>
<organism evidence="13 14">
    <name type="scientific">Drosophila ananassae</name>
    <name type="common">Fruit fly</name>
    <dbReference type="NCBI Taxonomy" id="7217"/>
    <lineage>
        <taxon>Eukaryota</taxon>
        <taxon>Metazoa</taxon>
        <taxon>Ecdysozoa</taxon>
        <taxon>Arthropoda</taxon>
        <taxon>Hexapoda</taxon>
        <taxon>Insecta</taxon>
        <taxon>Pterygota</taxon>
        <taxon>Neoptera</taxon>
        <taxon>Endopterygota</taxon>
        <taxon>Diptera</taxon>
        <taxon>Brachycera</taxon>
        <taxon>Muscomorpha</taxon>
        <taxon>Ephydroidea</taxon>
        <taxon>Drosophilidae</taxon>
        <taxon>Drosophila</taxon>
        <taxon>Sophophora</taxon>
    </lineage>
</organism>
<dbReference type="InterPro" id="IPR027469">
    <property type="entry name" value="Cation_efflux_TMD_sf"/>
</dbReference>
<evidence type="ECO:0000256" key="10">
    <source>
        <dbReference type="SAM" id="Phobius"/>
    </source>
</evidence>
<feature type="compositionally biased region" description="Basic residues" evidence="9">
    <location>
        <begin position="158"/>
        <end position="175"/>
    </location>
</feature>
<feature type="transmembrane region" description="Helical" evidence="10">
    <location>
        <begin position="451"/>
        <end position="476"/>
    </location>
</feature>
<evidence type="ECO:0000256" key="3">
    <source>
        <dbReference type="ARBA" id="ARBA00022448"/>
    </source>
</evidence>
<feature type="compositionally biased region" description="Basic and acidic residues" evidence="9">
    <location>
        <begin position="231"/>
        <end position="245"/>
    </location>
</feature>
<dbReference type="SMR" id="A0A0P8XGI2"/>
<keyword evidence="14" id="KW-1185">Reference proteome</keyword>
<keyword evidence="7" id="KW-0406">Ion transport</keyword>
<dbReference type="GO" id="GO:0005385">
    <property type="term" value="F:zinc ion transmembrane transporter activity"/>
    <property type="evidence" value="ECO:0007669"/>
    <property type="project" value="TreeGrafter"/>
</dbReference>
<feature type="region of interest" description="Disordered" evidence="9">
    <location>
        <begin position="68"/>
        <end position="351"/>
    </location>
</feature>
<keyword evidence="3" id="KW-0813">Transport</keyword>
<dbReference type="PANTHER" id="PTHR11562">
    <property type="entry name" value="CATION EFFLUX PROTEIN/ ZINC TRANSPORTER"/>
    <property type="match status" value="1"/>
</dbReference>
<feature type="compositionally biased region" description="Basic and acidic residues" evidence="9">
    <location>
        <begin position="180"/>
        <end position="197"/>
    </location>
</feature>
<feature type="region of interest" description="Disordered" evidence="9">
    <location>
        <begin position="723"/>
        <end position="758"/>
    </location>
</feature>
<keyword evidence="6 10" id="KW-1133">Transmembrane helix</keyword>
<dbReference type="InParanoid" id="A0A0P8XGI2"/>
<dbReference type="SUPFAM" id="SSF161111">
    <property type="entry name" value="Cation efflux protein transmembrane domain-like"/>
    <property type="match status" value="1"/>
</dbReference>
<dbReference type="Gene3D" id="1.20.1510.10">
    <property type="entry name" value="Cation efflux protein transmembrane domain"/>
    <property type="match status" value="1"/>
</dbReference>
<feature type="compositionally biased region" description="Basic residues" evidence="9">
    <location>
        <begin position="1"/>
        <end position="10"/>
    </location>
</feature>
<dbReference type="InterPro" id="IPR002524">
    <property type="entry name" value="Cation_efflux"/>
</dbReference>
<name>A0A0P8XGI2_DROAN</name>
<feature type="transmembrane region" description="Helical" evidence="10">
    <location>
        <begin position="613"/>
        <end position="634"/>
    </location>
</feature>
<dbReference type="Pfam" id="PF01545">
    <property type="entry name" value="Cation_efflux"/>
    <property type="match status" value="1"/>
</dbReference>
<keyword evidence="5" id="KW-0864">Zinc transport</keyword>
<evidence type="ECO:0000256" key="1">
    <source>
        <dbReference type="ARBA" id="ARBA00004141"/>
    </source>
</evidence>
<feature type="compositionally biased region" description="Polar residues" evidence="9">
    <location>
        <begin position="262"/>
        <end position="283"/>
    </location>
</feature>
<dbReference type="CTD" id="326167"/>
<feature type="compositionally biased region" description="Basic and acidic residues" evidence="9">
    <location>
        <begin position="306"/>
        <end position="349"/>
    </location>
</feature>
<feature type="transmembrane region" description="Helical" evidence="10">
    <location>
        <begin position="388"/>
        <end position="408"/>
    </location>
</feature>
<dbReference type="SUPFAM" id="SSF160240">
    <property type="entry name" value="Cation efflux protein cytoplasmic domain-like"/>
    <property type="match status" value="1"/>
</dbReference>
<feature type="compositionally biased region" description="Basic and acidic residues" evidence="9">
    <location>
        <begin position="127"/>
        <end position="148"/>
    </location>
</feature>
<dbReference type="OrthoDB" id="9944568at2759"/>
<evidence type="ECO:0000256" key="5">
    <source>
        <dbReference type="ARBA" id="ARBA00022906"/>
    </source>
</evidence>
<comment type="similarity">
    <text evidence="2">Belongs to the cation diffusion facilitator (CDF) transporter (TC 2.A.4) family. SLC30A subfamily.</text>
</comment>
<keyword evidence="5" id="KW-0862">Zinc</keyword>
<dbReference type="InterPro" id="IPR027470">
    <property type="entry name" value="Cation_efflux_CTD"/>
</dbReference>
<evidence type="ECO:0000313" key="14">
    <source>
        <dbReference type="Proteomes" id="UP000007801"/>
    </source>
</evidence>
<feature type="compositionally biased region" description="Basic and acidic residues" evidence="9">
    <location>
        <begin position="68"/>
        <end position="81"/>
    </location>
</feature>
<dbReference type="PANTHER" id="PTHR11562:SF17">
    <property type="entry name" value="RE54080P-RELATED"/>
    <property type="match status" value="1"/>
</dbReference>
<feature type="compositionally biased region" description="Polar residues" evidence="9">
    <location>
        <begin position="206"/>
        <end position="219"/>
    </location>
</feature>
<evidence type="ECO:0000313" key="13">
    <source>
        <dbReference type="EMBL" id="KPU73815.1"/>
    </source>
</evidence>
<evidence type="ECO:0000256" key="4">
    <source>
        <dbReference type="ARBA" id="ARBA00022692"/>
    </source>
</evidence>
<gene>
    <name evidence="13" type="primary">Dana\GF27654</name>
    <name evidence="13" type="ORF">GF27654</name>
</gene>
<dbReference type="KEGG" id="dan:26515063"/>
<feature type="domain" description="Cation efflux protein transmembrane" evidence="11">
    <location>
        <begin position="388"/>
        <end position="642"/>
    </location>
</feature>
<dbReference type="GeneID" id="26515063"/>
<dbReference type="InterPro" id="IPR036837">
    <property type="entry name" value="Cation_efflux_CTD_sf"/>
</dbReference>
<evidence type="ECO:0000256" key="8">
    <source>
        <dbReference type="ARBA" id="ARBA00023136"/>
    </source>
</evidence>
<evidence type="ECO:0000256" key="6">
    <source>
        <dbReference type="ARBA" id="ARBA00022989"/>
    </source>
</evidence>
<feature type="region of interest" description="Disordered" evidence="9">
    <location>
        <begin position="1"/>
        <end position="34"/>
    </location>
</feature>
<sequence>MNKFRRKRHDNKLNTWKMSGKKKKERDEDSEDEDMEAMVAAMRELLKIPDLEDQDEKKRIVNMDLEKFRNISKDSQVHKSDQGAQTDENSNKSKSAIPDKSPSDESWANSLLKRWGWSTSAEGPTIEVRKEIKPESRLAIDGKDESRPIARNKGPPPKTKRKSASKSPSRIKKYKSSTDMSREFLIRSDRYDLHSKPPELVADQAKPSSKANQSQTVSSHDLDSDAANDSEDIRRKLSRIEEASKPKSWVKPKPIFIKSKEGTSTATNANENNDLSKPQTKAEPTNRIINILKGPFRGSLSYAPGEGDHEKNESRNRESQTESHKKSPKDNLSAEKESNATSPKRKDDPSSLSLVIKGHSHITSELTDHCHLKHYPEKGIDRAAKKKLIIASCVCLFFMIIMIIGGLWSKSLAIATDASHLLTDLAGFMISLFAIYLAGRPASKRLNFGWYRAEIIGAMFSVYFIWIVTGILVWLAVQRLLNDDHDLDSEIMLITSALAILFNLIMMCTLLCGGGHGHSHGHTHYQPGDVNRSGRMKLVGSELGVDKDLFSNFDLKRESVSNQIKKMKNNRNGPTRQNINVRAAVIHVVGDIVHSVGVFVAALIIFINPKWAFMDSVCTFIFSILVLITTIRILRDVFMVLMEATPDYLDYEGVRLAFLAIEGVLHVHNLRIWALSMSKIALSAHLAIAKDADPQKILEQATNLVHKQYNFFETTIQIEEYSPDMEDCEHCDSPPATPKKKAPSQVENGDNTESRRSS</sequence>
<keyword evidence="4 10" id="KW-0812">Transmembrane</keyword>
<dbReference type="EMBL" id="CH902620">
    <property type="protein sequence ID" value="KPU73815.1"/>
    <property type="molecule type" value="Genomic_DNA"/>
</dbReference>
<feature type="transmembrane region" description="Helical" evidence="10">
    <location>
        <begin position="584"/>
        <end position="607"/>
    </location>
</feature>
<reference evidence="13 14" key="1">
    <citation type="journal article" date="2007" name="Nature">
        <title>Evolution of genes and genomes on the Drosophila phylogeny.</title>
        <authorList>
            <consortium name="Drosophila 12 Genomes Consortium"/>
            <person name="Clark A.G."/>
            <person name="Eisen M.B."/>
            <person name="Smith D.R."/>
            <person name="Bergman C.M."/>
            <person name="Oliver B."/>
            <person name="Markow T.A."/>
            <person name="Kaufman T.C."/>
            <person name="Kellis M."/>
            <person name="Gelbart W."/>
            <person name="Iyer V.N."/>
            <person name="Pollard D.A."/>
            <person name="Sackton T.B."/>
            <person name="Larracuente A.M."/>
            <person name="Singh N.D."/>
            <person name="Abad J.P."/>
            <person name="Abt D.N."/>
            <person name="Adryan B."/>
            <person name="Aguade M."/>
            <person name="Akashi H."/>
            <person name="Anderson W.W."/>
            <person name="Aquadro C.F."/>
            <person name="Ardell D.H."/>
            <person name="Arguello R."/>
            <person name="Artieri C.G."/>
            <person name="Barbash D.A."/>
            <person name="Barker D."/>
            <person name="Barsanti P."/>
            <person name="Batterham P."/>
            <person name="Batzoglou S."/>
            <person name="Begun D."/>
            <person name="Bhutkar A."/>
            <person name="Blanco E."/>
            <person name="Bosak S.A."/>
            <person name="Bradley R.K."/>
            <person name="Brand A.D."/>
            <person name="Brent M.R."/>
            <person name="Brooks A.N."/>
            <person name="Brown R.H."/>
            <person name="Butlin R.K."/>
            <person name="Caggese C."/>
            <person name="Calvi B.R."/>
            <person name="Bernardo de Carvalho A."/>
            <person name="Caspi A."/>
            <person name="Castrezana S."/>
            <person name="Celniker S.E."/>
            <person name="Chang J.L."/>
            <person name="Chapple C."/>
            <person name="Chatterji S."/>
            <person name="Chinwalla A."/>
            <person name="Civetta A."/>
            <person name="Clifton S.W."/>
            <person name="Comeron J.M."/>
            <person name="Costello J.C."/>
            <person name="Coyne J.A."/>
            <person name="Daub J."/>
            <person name="David R.G."/>
            <person name="Delcher A.L."/>
            <person name="Delehaunty K."/>
            <person name="Do C.B."/>
            <person name="Ebling H."/>
            <person name="Edwards K."/>
            <person name="Eickbush T."/>
            <person name="Evans J.D."/>
            <person name="Filipski A."/>
            <person name="Findeiss S."/>
            <person name="Freyhult E."/>
            <person name="Fulton L."/>
            <person name="Fulton R."/>
            <person name="Garcia A.C."/>
            <person name="Gardiner A."/>
            <person name="Garfield D.A."/>
            <person name="Garvin B.E."/>
            <person name="Gibson G."/>
            <person name="Gilbert D."/>
            <person name="Gnerre S."/>
            <person name="Godfrey J."/>
            <person name="Good R."/>
            <person name="Gotea V."/>
            <person name="Gravely B."/>
            <person name="Greenberg A.J."/>
            <person name="Griffiths-Jones S."/>
            <person name="Gross S."/>
            <person name="Guigo R."/>
            <person name="Gustafson E.A."/>
            <person name="Haerty W."/>
            <person name="Hahn M.W."/>
            <person name="Halligan D.L."/>
            <person name="Halpern A.L."/>
            <person name="Halter G.M."/>
            <person name="Han M.V."/>
            <person name="Heger A."/>
            <person name="Hillier L."/>
            <person name="Hinrichs A.S."/>
            <person name="Holmes I."/>
            <person name="Hoskins R.A."/>
            <person name="Hubisz M.J."/>
            <person name="Hultmark D."/>
            <person name="Huntley M.A."/>
            <person name="Jaffe D.B."/>
            <person name="Jagadeeshan S."/>
            <person name="Jeck W.R."/>
            <person name="Johnson J."/>
            <person name="Jones C.D."/>
            <person name="Jordan W.C."/>
            <person name="Karpen G.H."/>
            <person name="Kataoka E."/>
            <person name="Keightley P.D."/>
            <person name="Kheradpour P."/>
            <person name="Kirkness E.F."/>
            <person name="Koerich L.B."/>
            <person name="Kristiansen K."/>
            <person name="Kudrna D."/>
            <person name="Kulathinal R.J."/>
            <person name="Kumar S."/>
            <person name="Kwok R."/>
            <person name="Lander E."/>
            <person name="Langley C.H."/>
            <person name="Lapoint R."/>
            <person name="Lazzaro B.P."/>
            <person name="Lee S.J."/>
            <person name="Levesque L."/>
            <person name="Li R."/>
            <person name="Lin C.F."/>
            <person name="Lin M.F."/>
            <person name="Lindblad-Toh K."/>
            <person name="Llopart A."/>
            <person name="Long M."/>
            <person name="Low L."/>
            <person name="Lozovsky E."/>
            <person name="Lu J."/>
            <person name="Luo M."/>
            <person name="Machado C.A."/>
            <person name="Makalowski W."/>
            <person name="Marzo M."/>
            <person name="Matsuda M."/>
            <person name="Matzkin L."/>
            <person name="McAllister B."/>
            <person name="McBride C.S."/>
            <person name="McKernan B."/>
            <person name="McKernan K."/>
            <person name="Mendez-Lago M."/>
            <person name="Minx P."/>
            <person name="Mollenhauer M.U."/>
            <person name="Montooth K."/>
            <person name="Mount S.M."/>
            <person name="Mu X."/>
            <person name="Myers E."/>
            <person name="Negre B."/>
            <person name="Newfeld S."/>
            <person name="Nielsen R."/>
            <person name="Noor M.A."/>
            <person name="O'Grady P."/>
            <person name="Pachter L."/>
            <person name="Papaceit M."/>
            <person name="Parisi M.J."/>
            <person name="Parisi M."/>
            <person name="Parts L."/>
            <person name="Pedersen J.S."/>
            <person name="Pesole G."/>
            <person name="Phillippy A.M."/>
            <person name="Ponting C.P."/>
            <person name="Pop M."/>
            <person name="Porcelli D."/>
            <person name="Powell J.R."/>
            <person name="Prohaska S."/>
            <person name="Pruitt K."/>
            <person name="Puig M."/>
            <person name="Quesneville H."/>
            <person name="Ram K.R."/>
            <person name="Rand D."/>
            <person name="Rasmussen M.D."/>
            <person name="Reed L.K."/>
            <person name="Reenan R."/>
            <person name="Reily A."/>
            <person name="Remington K.A."/>
            <person name="Rieger T.T."/>
            <person name="Ritchie M.G."/>
            <person name="Robin C."/>
            <person name="Rogers Y.H."/>
            <person name="Rohde C."/>
            <person name="Rozas J."/>
            <person name="Rubenfield M.J."/>
            <person name="Ruiz A."/>
            <person name="Russo S."/>
            <person name="Salzberg S.L."/>
            <person name="Sanchez-Gracia A."/>
            <person name="Saranga D.J."/>
            <person name="Sato H."/>
            <person name="Schaeffer S.W."/>
            <person name="Schatz M.C."/>
            <person name="Schlenke T."/>
            <person name="Schwartz R."/>
            <person name="Segarra C."/>
            <person name="Singh R.S."/>
            <person name="Sirot L."/>
            <person name="Sirota M."/>
            <person name="Sisneros N.B."/>
            <person name="Smith C.D."/>
            <person name="Smith T.F."/>
            <person name="Spieth J."/>
            <person name="Stage D.E."/>
            <person name="Stark A."/>
            <person name="Stephan W."/>
            <person name="Strausberg R.L."/>
            <person name="Strempel S."/>
            <person name="Sturgill D."/>
            <person name="Sutton G."/>
            <person name="Sutton G.G."/>
            <person name="Tao W."/>
            <person name="Teichmann S."/>
            <person name="Tobari Y.N."/>
            <person name="Tomimura Y."/>
            <person name="Tsolas J.M."/>
            <person name="Valente V.L."/>
            <person name="Venter E."/>
            <person name="Venter J.C."/>
            <person name="Vicario S."/>
            <person name="Vieira F.G."/>
            <person name="Vilella A.J."/>
            <person name="Villasante A."/>
            <person name="Walenz B."/>
            <person name="Wang J."/>
            <person name="Wasserman M."/>
            <person name="Watts T."/>
            <person name="Wilson D."/>
            <person name="Wilson R.K."/>
            <person name="Wing R.A."/>
            <person name="Wolfner M.F."/>
            <person name="Wong A."/>
            <person name="Wong G.K."/>
            <person name="Wu C.I."/>
            <person name="Wu G."/>
            <person name="Yamamoto D."/>
            <person name="Yang H.P."/>
            <person name="Yang S.P."/>
            <person name="Yorke J.A."/>
            <person name="Yoshida K."/>
            <person name="Zdobnov E."/>
            <person name="Zhang P."/>
            <person name="Zhang Y."/>
            <person name="Zimin A.V."/>
            <person name="Baldwin J."/>
            <person name="Abdouelleil A."/>
            <person name="Abdulkadir J."/>
            <person name="Abebe A."/>
            <person name="Abera B."/>
            <person name="Abreu J."/>
            <person name="Acer S.C."/>
            <person name="Aftuck L."/>
            <person name="Alexander A."/>
            <person name="An P."/>
            <person name="Anderson E."/>
            <person name="Anderson S."/>
            <person name="Arachi H."/>
            <person name="Azer M."/>
            <person name="Bachantsang P."/>
            <person name="Barry A."/>
            <person name="Bayul T."/>
            <person name="Berlin A."/>
            <person name="Bessette D."/>
            <person name="Bloom T."/>
            <person name="Blye J."/>
            <person name="Boguslavskiy L."/>
            <person name="Bonnet C."/>
            <person name="Boukhgalter B."/>
            <person name="Bourzgui I."/>
            <person name="Brown A."/>
            <person name="Cahill P."/>
            <person name="Channer S."/>
            <person name="Cheshatsang Y."/>
            <person name="Chuda L."/>
            <person name="Citroen M."/>
            <person name="Collymore A."/>
            <person name="Cooke P."/>
            <person name="Costello M."/>
            <person name="D'Aco K."/>
            <person name="Daza R."/>
            <person name="De Haan G."/>
            <person name="DeGray S."/>
            <person name="DeMaso C."/>
            <person name="Dhargay N."/>
            <person name="Dooley K."/>
            <person name="Dooley E."/>
            <person name="Doricent M."/>
            <person name="Dorje P."/>
            <person name="Dorjee K."/>
            <person name="Dupes A."/>
            <person name="Elong R."/>
            <person name="Falk J."/>
            <person name="Farina A."/>
            <person name="Faro S."/>
            <person name="Ferguson D."/>
            <person name="Fisher S."/>
            <person name="Foley C.D."/>
            <person name="Franke A."/>
            <person name="Friedrich D."/>
            <person name="Gadbois L."/>
            <person name="Gearin G."/>
            <person name="Gearin C.R."/>
            <person name="Giannoukos G."/>
            <person name="Goode T."/>
            <person name="Graham J."/>
            <person name="Grandbois E."/>
            <person name="Grewal S."/>
            <person name="Gyaltsen K."/>
            <person name="Hafez N."/>
            <person name="Hagos B."/>
            <person name="Hall J."/>
            <person name="Henson C."/>
            <person name="Hollinger A."/>
            <person name="Honan T."/>
            <person name="Huard M.D."/>
            <person name="Hughes L."/>
            <person name="Hurhula B."/>
            <person name="Husby M.E."/>
            <person name="Kamat A."/>
            <person name="Kanga B."/>
            <person name="Kashin S."/>
            <person name="Khazanovich D."/>
            <person name="Kisner P."/>
            <person name="Lance K."/>
            <person name="Lara M."/>
            <person name="Lee W."/>
            <person name="Lennon N."/>
            <person name="Letendre F."/>
            <person name="LeVine R."/>
            <person name="Lipovsky A."/>
            <person name="Liu X."/>
            <person name="Liu J."/>
            <person name="Liu S."/>
            <person name="Lokyitsang T."/>
            <person name="Lokyitsang Y."/>
            <person name="Lubonja R."/>
            <person name="Lui A."/>
            <person name="MacDonald P."/>
            <person name="Magnisalis V."/>
            <person name="Maru K."/>
            <person name="Matthews C."/>
            <person name="McCusker W."/>
            <person name="McDonough S."/>
            <person name="Mehta T."/>
            <person name="Meldrim J."/>
            <person name="Meneus L."/>
            <person name="Mihai O."/>
            <person name="Mihalev A."/>
            <person name="Mihova T."/>
            <person name="Mittelman R."/>
            <person name="Mlenga V."/>
            <person name="Montmayeur A."/>
            <person name="Mulrain L."/>
            <person name="Navidi A."/>
            <person name="Naylor J."/>
            <person name="Negash T."/>
            <person name="Nguyen T."/>
            <person name="Nguyen N."/>
            <person name="Nicol R."/>
            <person name="Norbu C."/>
            <person name="Norbu N."/>
            <person name="Novod N."/>
            <person name="O'Neill B."/>
            <person name="Osman S."/>
            <person name="Markiewicz E."/>
            <person name="Oyono O.L."/>
            <person name="Patti C."/>
            <person name="Phunkhang P."/>
            <person name="Pierre F."/>
            <person name="Priest M."/>
            <person name="Raghuraman S."/>
            <person name="Rege F."/>
            <person name="Reyes R."/>
            <person name="Rise C."/>
            <person name="Rogov P."/>
            <person name="Ross K."/>
            <person name="Ryan E."/>
            <person name="Settipalli S."/>
            <person name="Shea T."/>
            <person name="Sherpa N."/>
            <person name="Shi L."/>
            <person name="Shih D."/>
            <person name="Sparrow T."/>
            <person name="Spaulding J."/>
            <person name="Stalker J."/>
            <person name="Stange-Thomann N."/>
            <person name="Stavropoulos S."/>
            <person name="Stone C."/>
            <person name="Strader C."/>
            <person name="Tesfaye S."/>
            <person name="Thomson T."/>
            <person name="Thoulutsang Y."/>
            <person name="Thoulutsang D."/>
            <person name="Topham K."/>
            <person name="Topping I."/>
            <person name="Tsamla T."/>
            <person name="Vassiliev H."/>
            <person name="Vo A."/>
            <person name="Wangchuk T."/>
            <person name="Wangdi T."/>
            <person name="Weiand M."/>
            <person name="Wilkinson J."/>
            <person name="Wilson A."/>
            <person name="Yadav S."/>
            <person name="Young G."/>
            <person name="Yu Q."/>
            <person name="Zembek L."/>
            <person name="Zhong D."/>
            <person name="Zimmer A."/>
            <person name="Zwirko Z."/>
            <person name="Jaffe D.B."/>
            <person name="Alvarez P."/>
            <person name="Brockman W."/>
            <person name="Butler J."/>
            <person name="Chin C."/>
            <person name="Gnerre S."/>
            <person name="Grabherr M."/>
            <person name="Kleber M."/>
            <person name="Mauceli E."/>
            <person name="MacCallum I."/>
        </authorList>
    </citation>
    <scope>NUCLEOTIDE SEQUENCE [LARGE SCALE GENOMIC DNA]</scope>
    <source>
        <strain evidence="14">Tucson 14024-0371.13</strain>
    </source>
</reference>
<dbReference type="AlphaFoldDB" id="A0A0P8XGI2"/>
<evidence type="ECO:0000256" key="7">
    <source>
        <dbReference type="ARBA" id="ARBA00023065"/>
    </source>
</evidence>
<dbReference type="InterPro" id="IPR050681">
    <property type="entry name" value="CDF/SLC30A"/>
</dbReference>
<evidence type="ECO:0000259" key="12">
    <source>
        <dbReference type="Pfam" id="PF16916"/>
    </source>
</evidence>
<protein>
    <submittedName>
        <fullName evidence="13">Uncharacterized protein</fullName>
    </submittedName>
</protein>
<dbReference type="Pfam" id="PF16916">
    <property type="entry name" value="ZT_dimer"/>
    <property type="match status" value="1"/>
</dbReference>
<dbReference type="NCBIfam" id="TIGR01297">
    <property type="entry name" value="CDF"/>
    <property type="match status" value="1"/>
</dbReference>
<feature type="compositionally biased region" description="Polar residues" evidence="9">
    <location>
        <begin position="82"/>
        <end position="94"/>
    </location>
</feature>
<evidence type="ECO:0000256" key="2">
    <source>
        <dbReference type="ARBA" id="ARBA00008873"/>
    </source>
</evidence>
<feature type="domain" description="Cation efflux protein cytoplasmic" evidence="12">
    <location>
        <begin position="646"/>
        <end position="721"/>
    </location>
</feature>
<accession>A0A0P8XGI2</accession>
<feature type="transmembrane region" description="Helical" evidence="10">
    <location>
        <begin position="420"/>
        <end position="439"/>
    </location>
</feature>
<keyword evidence="8 10" id="KW-0472">Membrane</keyword>
<evidence type="ECO:0000256" key="9">
    <source>
        <dbReference type="SAM" id="MobiDB-lite"/>
    </source>
</evidence>
<dbReference type="GO" id="GO:0010043">
    <property type="term" value="P:response to zinc ion"/>
    <property type="evidence" value="ECO:0007669"/>
    <property type="project" value="TreeGrafter"/>
</dbReference>